<dbReference type="PATRIC" id="fig|279058.17.peg.3195"/>
<dbReference type="PANTHER" id="PTHR43877">
    <property type="entry name" value="AMINOALKYLPHOSPHONATE N-ACETYLTRANSFERASE-RELATED-RELATED"/>
    <property type="match status" value="1"/>
</dbReference>
<dbReference type="PANTHER" id="PTHR43877:SF1">
    <property type="entry name" value="ACETYLTRANSFERASE"/>
    <property type="match status" value="1"/>
</dbReference>
<gene>
    <name evidence="4" type="ORF">CAter282_2938</name>
</gene>
<keyword evidence="2" id="KW-0012">Acyltransferase</keyword>
<dbReference type="SUPFAM" id="SSF55729">
    <property type="entry name" value="Acyl-CoA N-acyltransferases (Nat)"/>
    <property type="match status" value="1"/>
</dbReference>
<keyword evidence="1 4" id="KW-0808">Transferase</keyword>
<evidence type="ECO:0000259" key="3">
    <source>
        <dbReference type="PROSITE" id="PS51186"/>
    </source>
</evidence>
<reference evidence="4 5" key="1">
    <citation type="submission" date="2015-11" db="EMBL/GenBank/DDBJ databases">
        <title>Exploring the genomic traits of fungus-feeding bacterial genus Collimonas.</title>
        <authorList>
            <person name="Song C."/>
            <person name="Schmidt R."/>
            <person name="de Jager V."/>
            <person name="Krzyzanowska D."/>
            <person name="Jongedijk E."/>
            <person name="Cankar K."/>
            <person name="Beekwilder J."/>
            <person name="van Veen A."/>
            <person name="de Boer W."/>
            <person name="van Veen J.A."/>
            <person name="Garbeva P."/>
        </authorList>
    </citation>
    <scope>NUCLEOTIDE SEQUENCE [LARGE SCALE GENOMIC DNA]</scope>
    <source>
        <strain evidence="4 5">Ter282</strain>
    </source>
</reference>
<organism evidence="4 5">
    <name type="scientific">Collimonas arenae</name>
    <dbReference type="NCBI Taxonomy" id="279058"/>
    <lineage>
        <taxon>Bacteria</taxon>
        <taxon>Pseudomonadati</taxon>
        <taxon>Pseudomonadota</taxon>
        <taxon>Betaproteobacteria</taxon>
        <taxon>Burkholderiales</taxon>
        <taxon>Oxalobacteraceae</taxon>
        <taxon>Collimonas</taxon>
    </lineage>
</organism>
<evidence type="ECO:0000313" key="5">
    <source>
        <dbReference type="Proteomes" id="UP000071778"/>
    </source>
</evidence>
<dbReference type="Pfam" id="PF13673">
    <property type="entry name" value="Acetyltransf_10"/>
    <property type="match status" value="1"/>
</dbReference>
<keyword evidence="5" id="KW-1185">Reference proteome</keyword>
<evidence type="ECO:0000256" key="1">
    <source>
        <dbReference type="ARBA" id="ARBA00022679"/>
    </source>
</evidence>
<dbReference type="Proteomes" id="UP000071778">
    <property type="component" value="Chromosome"/>
</dbReference>
<feature type="domain" description="N-acetyltransferase" evidence="3">
    <location>
        <begin position="1"/>
        <end position="152"/>
    </location>
</feature>
<name>A0A127QKT0_9BURK</name>
<dbReference type="EMBL" id="CP013235">
    <property type="protein sequence ID" value="AMP10661.1"/>
    <property type="molecule type" value="Genomic_DNA"/>
</dbReference>
<sequence length="166" mass="18343">MKLRPAHIDDAAAINELILQFLSEFMISPDDSGAERFLDSVSVSAKAAYMSDSRYRYIVATEDTVLAGFIALRDDSHIFHLFVAREFQRQGLARQLWNAATAAAESTKSRTEFTVNSSPSASPIYERFGFKKNGPPVEKHGIRFVPMHRPCTSSGSVDSDAQTPLA</sequence>
<evidence type="ECO:0000313" key="4">
    <source>
        <dbReference type="EMBL" id="AMP10661.1"/>
    </source>
</evidence>
<dbReference type="InterPro" id="IPR016181">
    <property type="entry name" value="Acyl_CoA_acyltransferase"/>
</dbReference>
<dbReference type="InterPro" id="IPR050832">
    <property type="entry name" value="Bact_Acetyltransf"/>
</dbReference>
<dbReference type="Gene3D" id="3.40.630.30">
    <property type="match status" value="1"/>
</dbReference>
<dbReference type="CDD" id="cd04301">
    <property type="entry name" value="NAT_SF"/>
    <property type="match status" value="1"/>
</dbReference>
<protein>
    <submittedName>
        <fullName evidence="4">Acetyltransferase family protein</fullName>
    </submittedName>
</protein>
<evidence type="ECO:0000256" key="2">
    <source>
        <dbReference type="ARBA" id="ARBA00023315"/>
    </source>
</evidence>
<proteinExistence type="predicted"/>
<accession>A0A127QKT0</accession>
<dbReference type="PROSITE" id="PS51186">
    <property type="entry name" value="GNAT"/>
    <property type="match status" value="1"/>
</dbReference>
<dbReference type="GO" id="GO:0016747">
    <property type="term" value="F:acyltransferase activity, transferring groups other than amino-acyl groups"/>
    <property type="evidence" value="ECO:0007669"/>
    <property type="project" value="InterPro"/>
</dbReference>
<dbReference type="RefSeq" id="WP_061533859.1">
    <property type="nucleotide sequence ID" value="NZ_CP013233.1"/>
</dbReference>
<dbReference type="InterPro" id="IPR000182">
    <property type="entry name" value="GNAT_dom"/>
</dbReference>
<dbReference type="AlphaFoldDB" id="A0A127QKT0"/>